<protein>
    <recommendedName>
        <fullName evidence="1">LPS-assembly protein LptD</fullName>
    </recommendedName>
</protein>
<gene>
    <name evidence="1" type="primary">lptD</name>
    <name evidence="3" type="ORF">M0654_16710</name>
</gene>
<dbReference type="Pfam" id="PF04453">
    <property type="entry name" value="LptD"/>
    <property type="match status" value="1"/>
</dbReference>
<dbReference type="RefSeq" id="WP_248684070.1">
    <property type="nucleotide sequence ID" value="NZ_JALPRY010000018.1"/>
</dbReference>
<feature type="signal peptide" evidence="1">
    <location>
        <begin position="1"/>
        <end position="34"/>
    </location>
</feature>
<dbReference type="InterPro" id="IPR007543">
    <property type="entry name" value="LptD_C"/>
</dbReference>
<proteinExistence type="inferred from homology"/>
<dbReference type="Proteomes" id="UP001202827">
    <property type="component" value="Unassembled WGS sequence"/>
</dbReference>
<evidence type="ECO:0000256" key="1">
    <source>
        <dbReference type="HAMAP-Rule" id="MF_01411"/>
    </source>
</evidence>
<accession>A0ABT0IUT5</accession>
<dbReference type="EMBL" id="JALPRY010000018">
    <property type="protein sequence ID" value="MCK8781623.1"/>
    <property type="molecule type" value="Genomic_DNA"/>
</dbReference>
<dbReference type="HAMAP" id="MF_01411">
    <property type="entry name" value="LPS_assembly_LptD"/>
    <property type="match status" value="1"/>
</dbReference>
<evidence type="ECO:0000313" key="4">
    <source>
        <dbReference type="Proteomes" id="UP001202827"/>
    </source>
</evidence>
<comment type="subunit">
    <text evidence="1">Component of the lipopolysaccharide transport and assembly complex.</text>
</comment>
<feature type="domain" description="LptD C-terminal" evidence="2">
    <location>
        <begin position="310"/>
        <end position="704"/>
    </location>
</feature>
<comment type="caution">
    <text evidence="3">The sequence shown here is derived from an EMBL/GenBank/DDBJ whole genome shotgun (WGS) entry which is preliminary data.</text>
</comment>
<evidence type="ECO:0000313" key="3">
    <source>
        <dbReference type="EMBL" id="MCK8781623.1"/>
    </source>
</evidence>
<keyword evidence="4" id="KW-1185">Reference proteome</keyword>
<comment type="function">
    <text evidence="1">Involved in the assembly of lipopolysaccharide (LPS) at the surface of the outer membrane.</text>
</comment>
<organism evidence="3 4">
    <name type="scientific">Neorhizobium turbinariae</name>
    <dbReference type="NCBI Taxonomy" id="2937795"/>
    <lineage>
        <taxon>Bacteria</taxon>
        <taxon>Pseudomonadati</taxon>
        <taxon>Pseudomonadota</taxon>
        <taxon>Alphaproteobacteria</taxon>
        <taxon>Hyphomicrobiales</taxon>
        <taxon>Rhizobiaceae</taxon>
        <taxon>Rhizobium/Agrobacterium group</taxon>
        <taxon>Neorhizobium</taxon>
    </lineage>
</organism>
<dbReference type="PANTHER" id="PTHR30189:SF1">
    <property type="entry name" value="LPS-ASSEMBLY PROTEIN LPTD"/>
    <property type="match status" value="1"/>
</dbReference>
<dbReference type="InterPro" id="IPR050218">
    <property type="entry name" value="LptD"/>
</dbReference>
<sequence length="781" mass="86663" precursor="true">MAVSNRGNLSRLAAALLTGVSVCVFGVSAPTVHAQTLGAGLVADPDDNAKLLLRANQLVYNQDAEQVTASGAVQLYYNRYRMVAQRVQYDQKTGRVMATGNIELIEPSGNRVYADELDITDDFGEGFINALRVETVDNTRLAAESAERQPSDLMVLNNSVYTACLPCAQRPGKAPLWQVKAERVIRNGQTHTIRLERAQFELFGHSLGTLPFAIEVPDETVERKSGLLFPQFAASDNLGFGVTVPYYHVFSPSMDATISPTYYSNQGLLLQGEIRNRFESGRHTFRFAAIDQMNPDAFDANTSDREAEGRFMAASKGEFDINPRWTFGWDVMVQSDNNFSRTYNLEGVDSDTFTNDVYLTGLGERNFFDLHAYYFNVQDDAVRNILEQQQAIVYPSLDYTWFAPEPILGGELSLTTNFTNLSRREDDWYYEGSTFRYPGLEGSYSRFTAEAEWKRMFNLDGLLLTPLFAARADGIRHTGSNVPGGVYLGDLEPKGGDGRYMMTAGLEARYPILMTYGDSSHVIEPIAQIFARNDEQMAGGLPNEDAQSFVFDATSLFERDKFSGFDRVEGGTRANVGIRYTGAFANGVGVRGIFGQSYQIAGRNSFATEDLVHAGANSGLETRRSDYVAMAAVDLPQGFTAAVDTRFDEKSLAVKRTDASFTYTTPRMTGALVYTQVDPQEKYGSDEAADVLKHSMKFRINENWAIAGTATWDLADKEVIRRGIGVSYADECTIFTIAYTDKPQSTVANDWSVSARLSFRTLGDINIGSDVDDYSQDYQYQ</sequence>
<keyword evidence="1" id="KW-0472">Membrane</keyword>
<dbReference type="PANTHER" id="PTHR30189">
    <property type="entry name" value="LPS-ASSEMBLY PROTEIN"/>
    <property type="match status" value="1"/>
</dbReference>
<comment type="caution">
    <text evidence="1">Lacks conserved residue(s) required for the propagation of feature annotation.</text>
</comment>
<name>A0ABT0IUT5_9HYPH</name>
<comment type="subcellular location">
    <subcellularLocation>
        <location evidence="1">Cell outer membrane</location>
    </subcellularLocation>
</comment>
<evidence type="ECO:0000259" key="2">
    <source>
        <dbReference type="Pfam" id="PF04453"/>
    </source>
</evidence>
<keyword evidence="1" id="KW-0732">Signal</keyword>
<comment type="similarity">
    <text evidence="1">Belongs to the LptD family.</text>
</comment>
<reference evidence="3 4" key="1">
    <citation type="submission" date="2022-04" db="EMBL/GenBank/DDBJ databases">
        <title>Rhizobium coralii sp. nov., isolated from coral Turbinaria peltata.</title>
        <authorList>
            <person name="Sun H."/>
        </authorList>
    </citation>
    <scope>NUCLEOTIDE SEQUENCE [LARGE SCALE GENOMIC DNA]</scope>
    <source>
        <strain evidence="3 4">NTR19</strain>
    </source>
</reference>
<dbReference type="InterPro" id="IPR020889">
    <property type="entry name" value="LipoPS_assembly_LptD"/>
</dbReference>
<feature type="chain" id="PRO_5044926214" description="LPS-assembly protein LptD" evidence="1">
    <location>
        <begin position="35"/>
        <end position="781"/>
    </location>
</feature>
<keyword evidence="1" id="KW-0998">Cell outer membrane</keyword>